<dbReference type="Gene3D" id="2.160.20.20">
    <property type="match status" value="1"/>
</dbReference>
<dbReference type="AlphaFoldDB" id="B6WY06"/>
<proteinExistence type="predicted"/>
<protein>
    <submittedName>
        <fullName evidence="1">Uncharacterized protein</fullName>
    </submittedName>
</protein>
<dbReference type="OrthoDB" id="9812829at2"/>
<comment type="caution">
    <text evidence="1">The sequence shown here is derived from an EMBL/GenBank/DDBJ whole genome shotgun (WGS) entry which is preliminary data.</text>
</comment>
<dbReference type="InterPro" id="IPR025584">
    <property type="entry name" value="Cthe_2159"/>
</dbReference>
<evidence type="ECO:0000313" key="2">
    <source>
        <dbReference type="Proteomes" id="UP000003676"/>
    </source>
</evidence>
<name>B6WY06_9BACT</name>
<gene>
    <name evidence="1" type="ORF">DESPIG_02986</name>
</gene>
<dbReference type="Pfam" id="PF14262">
    <property type="entry name" value="Cthe_2159"/>
    <property type="match status" value="1"/>
</dbReference>
<feature type="non-terminal residue" evidence="1">
    <location>
        <position position="768"/>
    </location>
</feature>
<dbReference type="HOGENOM" id="CLU_363921_0_0_7"/>
<organism evidence="1 2">
    <name type="scientific">Desulfovibrio piger ATCC 29098</name>
    <dbReference type="NCBI Taxonomy" id="411464"/>
    <lineage>
        <taxon>Bacteria</taxon>
        <taxon>Pseudomonadati</taxon>
        <taxon>Thermodesulfobacteriota</taxon>
        <taxon>Desulfovibrionia</taxon>
        <taxon>Desulfovibrionales</taxon>
        <taxon>Desulfovibrionaceae</taxon>
        <taxon>Desulfovibrio</taxon>
    </lineage>
</organism>
<sequence length="768" mass="79080">MMTGLGVPDTTLAADKVIDGGTYTRMSDGDTGDQARYTSDGNLTINGATFNTQNPVTSYTEAEGIETSRDNSLKLTDPSTGGFISDEAAQAKGPDYVTALAAARKSDAASRIVGLDIAAGKDLTINSGTFSLSGANEKHFSGENITINGGTFNMSEAYTTFTSAGGITINNGEFNLVGTKEWAQYDVTRDRWVLGTRLTFNTGDGDIVLGRAGAADGPVFNIKDSLFMAVPAGAGSMVLNSGAINVEGTFRSSLLHAGTDLTMNGGSLSVTSTQELFDDPVEVQSMLTVPNLTINGGTVVVHNADINGENSITLNGGTYALSGTSVINSNGTYGEKPSVDGKGRLDINGGTFVMSGSTLFRGNTALNITDGTFAYEGTPNGSHGTVNGNTFNIPYGFTMESAGNLSVSGGNFLLTGLDRKRFSGQDITISGGNFQLSNGYTELYADNKLEITGGNISLTGQEGYSVYDEVRGKELLGTRLTLSAGEGGVVFGNANGGPTLTAVDALVMMAQDKDPTTITFNNGTYSIIGVTRLASLDTNASDLIINGGTFYTDHAGNGSSATTVINGGTFETVNGGYWGTRGGGDFNINGGTFSFDGTSGISASTGGGSLNIKGGTFDFMPGSYLQAAKPDVKFDMNLAGGTFNMALDPETGKALHMDAGTGSLTLDRNLALHVSNAATLAAGTYTVADFAAATNGVNLTENGVAASGENWTNDLFATTHVRGDGNSASLVVDVKNKTDVIASLPGNRNVRANAAAFDRILSNADGQT</sequence>
<dbReference type="Proteomes" id="UP000003676">
    <property type="component" value="Unassembled WGS sequence"/>
</dbReference>
<accession>B6WY06</accession>
<reference evidence="1 2" key="1">
    <citation type="submission" date="2008-10" db="EMBL/GenBank/DDBJ databases">
        <title>Draft genome sequence of Desulvovibrio piger (ATCC 29098).</title>
        <authorList>
            <person name="Sudarsanam P."/>
            <person name="Ley R."/>
            <person name="Guruge J."/>
            <person name="Turnbaugh P.J."/>
            <person name="Mahowald M."/>
            <person name="Liep D."/>
            <person name="Gordon J."/>
        </authorList>
    </citation>
    <scope>NUCLEOTIDE SEQUENCE [LARGE SCALE GENOMIC DNA]</scope>
    <source>
        <strain evidence="1 2">ATCC 29098</strain>
    </source>
</reference>
<dbReference type="EMBL" id="ABXU01000087">
    <property type="protein sequence ID" value="EEB32139.1"/>
    <property type="molecule type" value="Genomic_DNA"/>
</dbReference>
<dbReference type="InterPro" id="IPR012332">
    <property type="entry name" value="Autotransporter_pectin_lyase_C"/>
</dbReference>
<evidence type="ECO:0000313" key="1">
    <source>
        <dbReference type="EMBL" id="EEB32139.1"/>
    </source>
</evidence>
<reference evidence="1 2" key="2">
    <citation type="submission" date="2008-10" db="EMBL/GenBank/DDBJ databases">
        <authorList>
            <person name="Fulton L."/>
            <person name="Clifton S."/>
            <person name="Fulton B."/>
            <person name="Xu J."/>
            <person name="Minx P."/>
            <person name="Pepin K.H."/>
            <person name="Johnson M."/>
            <person name="Bhonagiri V."/>
            <person name="Nash W.E."/>
            <person name="Mardis E.R."/>
            <person name="Wilson R.K."/>
        </authorList>
    </citation>
    <scope>NUCLEOTIDE SEQUENCE [LARGE SCALE GENOMIC DNA]</scope>
    <source>
        <strain evidence="1 2">ATCC 29098</strain>
    </source>
</reference>